<organism evidence="1 2">
    <name type="scientific">Diphasiastrum complanatum</name>
    <name type="common">Issler's clubmoss</name>
    <name type="synonym">Lycopodium complanatum</name>
    <dbReference type="NCBI Taxonomy" id="34168"/>
    <lineage>
        <taxon>Eukaryota</taxon>
        <taxon>Viridiplantae</taxon>
        <taxon>Streptophyta</taxon>
        <taxon>Embryophyta</taxon>
        <taxon>Tracheophyta</taxon>
        <taxon>Lycopodiopsida</taxon>
        <taxon>Lycopodiales</taxon>
        <taxon>Lycopodiaceae</taxon>
        <taxon>Lycopodioideae</taxon>
        <taxon>Diphasiastrum</taxon>
    </lineage>
</organism>
<reference evidence="2" key="1">
    <citation type="journal article" date="2024" name="Proc. Natl. Acad. Sci. U.S.A.">
        <title>Extraordinary preservation of gene collinearity over three hundred million years revealed in homosporous lycophytes.</title>
        <authorList>
            <person name="Li C."/>
            <person name="Wickell D."/>
            <person name="Kuo L.Y."/>
            <person name="Chen X."/>
            <person name="Nie B."/>
            <person name="Liao X."/>
            <person name="Peng D."/>
            <person name="Ji J."/>
            <person name="Jenkins J."/>
            <person name="Williams M."/>
            <person name="Shu S."/>
            <person name="Plott C."/>
            <person name="Barry K."/>
            <person name="Rajasekar S."/>
            <person name="Grimwood J."/>
            <person name="Han X."/>
            <person name="Sun S."/>
            <person name="Hou Z."/>
            <person name="He W."/>
            <person name="Dai G."/>
            <person name="Sun C."/>
            <person name="Schmutz J."/>
            <person name="Leebens-Mack J.H."/>
            <person name="Li F.W."/>
            <person name="Wang L."/>
        </authorList>
    </citation>
    <scope>NUCLEOTIDE SEQUENCE [LARGE SCALE GENOMIC DNA]</scope>
    <source>
        <strain evidence="2">cv. PW_Plant_1</strain>
    </source>
</reference>
<accession>A0ACC2AM89</accession>
<keyword evidence="2" id="KW-1185">Reference proteome</keyword>
<protein>
    <submittedName>
        <fullName evidence="1">Uncharacterized protein</fullName>
    </submittedName>
</protein>
<evidence type="ECO:0000313" key="2">
    <source>
        <dbReference type="Proteomes" id="UP001162992"/>
    </source>
</evidence>
<gene>
    <name evidence="1" type="ORF">O6H91_20G002900</name>
</gene>
<dbReference type="EMBL" id="CM055111">
    <property type="protein sequence ID" value="KAJ7518669.1"/>
    <property type="molecule type" value="Genomic_DNA"/>
</dbReference>
<dbReference type="Proteomes" id="UP001162992">
    <property type="component" value="Chromosome 20"/>
</dbReference>
<proteinExistence type="predicted"/>
<sequence>MEAFTNSLLFHGFDAYSHAFPPSIFCNSVPSPSPITLPKRNLFHPAARRNILSRKAGGHSNLQSSPDMRSLNKLEEDNYRDFSMELKDKNDFLTIADNNNLISICGFGSLLSVKSARSTFPDLLNFRMGILNNFRRVFGHVAPVFLERGIANIETKEISSLSVEPCHGESIVITIFEISLSQVSAFIEREHEFRFLAVTPISLEGKPFPQQAVVCSRYNDKEYHSVRCKGSEEKYHRRYGQYNINQIWRDDIFPCRLYLRHCVLAARNLGLEAYDNFLDHTYLGDRKTTIRQYLALKPDIMEEEAPDNLKNRYGG</sequence>
<evidence type="ECO:0000313" key="1">
    <source>
        <dbReference type="EMBL" id="KAJ7518669.1"/>
    </source>
</evidence>
<comment type="caution">
    <text evidence="1">The sequence shown here is derived from an EMBL/GenBank/DDBJ whole genome shotgun (WGS) entry which is preliminary data.</text>
</comment>
<name>A0ACC2AM89_DIPCM</name>